<proteinExistence type="predicted"/>
<evidence type="ECO:0000256" key="2">
    <source>
        <dbReference type="SAM" id="Phobius"/>
    </source>
</evidence>
<protein>
    <submittedName>
        <fullName evidence="5">Nematode cuticle collagen N-terminal domain-containing protein</fullName>
    </submittedName>
</protein>
<reference evidence="5" key="1">
    <citation type="submission" date="2022-11" db="UniProtKB">
        <authorList>
            <consortium name="WormBaseParasite"/>
        </authorList>
    </citation>
    <scope>IDENTIFICATION</scope>
</reference>
<evidence type="ECO:0000313" key="4">
    <source>
        <dbReference type="Proteomes" id="UP000887566"/>
    </source>
</evidence>
<sequence>MHTDGKPRLAVDVYDKQQLEVLYRRSAFIAVVVSTFAAVVCGMTLPLCYNHLQFVQSSLENEIEFCMMRSVDLHKEFSRIELMAKRGGERMAAPAKRAKKASEACPVRASIARRRVSAPATSASCMRDIFDTAPLALAIYVIRRSRIYRCHLLCFLNKSYGRDRSRRTHYVKDRNGQTEE</sequence>
<dbReference type="Pfam" id="PF01484">
    <property type="entry name" value="Col_cuticle_N"/>
    <property type="match status" value="1"/>
</dbReference>
<keyword evidence="2" id="KW-1133">Transmembrane helix</keyword>
<keyword evidence="2" id="KW-0812">Transmembrane</keyword>
<dbReference type="AlphaFoldDB" id="A0A914VC20"/>
<feature type="domain" description="Nematode cuticle collagen N-terminal" evidence="3">
    <location>
        <begin position="25"/>
        <end position="77"/>
    </location>
</feature>
<dbReference type="WBParaSite" id="PSAMB.scaffold1781size27899.g15001.t1">
    <property type="protein sequence ID" value="PSAMB.scaffold1781size27899.g15001.t1"/>
    <property type="gene ID" value="PSAMB.scaffold1781size27899.g15001"/>
</dbReference>
<keyword evidence="4" id="KW-1185">Reference proteome</keyword>
<dbReference type="Proteomes" id="UP000887566">
    <property type="component" value="Unplaced"/>
</dbReference>
<keyword evidence="2" id="KW-0472">Membrane</keyword>
<feature type="transmembrane region" description="Helical" evidence="2">
    <location>
        <begin position="27"/>
        <end position="49"/>
    </location>
</feature>
<evidence type="ECO:0000259" key="3">
    <source>
        <dbReference type="SMART" id="SM01088"/>
    </source>
</evidence>
<accession>A0A914VC20</accession>
<keyword evidence="1" id="KW-0677">Repeat</keyword>
<evidence type="ECO:0000313" key="5">
    <source>
        <dbReference type="WBParaSite" id="PSAMB.scaffold1781size27899.g15001.t1"/>
    </source>
</evidence>
<name>A0A914VC20_9BILA</name>
<evidence type="ECO:0000256" key="1">
    <source>
        <dbReference type="ARBA" id="ARBA00022737"/>
    </source>
</evidence>
<dbReference type="GO" id="GO:0042302">
    <property type="term" value="F:structural constituent of cuticle"/>
    <property type="evidence" value="ECO:0007669"/>
    <property type="project" value="InterPro"/>
</dbReference>
<dbReference type="InterPro" id="IPR002486">
    <property type="entry name" value="Col_cuticle_N"/>
</dbReference>
<organism evidence="4 5">
    <name type="scientific">Plectus sambesii</name>
    <dbReference type="NCBI Taxonomy" id="2011161"/>
    <lineage>
        <taxon>Eukaryota</taxon>
        <taxon>Metazoa</taxon>
        <taxon>Ecdysozoa</taxon>
        <taxon>Nematoda</taxon>
        <taxon>Chromadorea</taxon>
        <taxon>Plectida</taxon>
        <taxon>Plectina</taxon>
        <taxon>Plectoidea</taxon>
        <taxon>Plectidae</taxon>
        <taxon>Plectus</taxon>
    </lineage>
</organism>
<dbReference type="SMART" id="SM01088">
    <property type="entry name" value="Col_cuticle_N"/>
    <property type="match status" value="1"/>
</dbReference>